<dbReference type="OrthoDB" id="9132139at2"/>
<dbReference type="SUPFAM" id="SSF55729">
    <property type="entry name" value="Acyl-CoA N-acyltransferases (Nat)"/>
    <property type="match status" value="1"/>
</dbReference>
<dbReference type="Proteomes" id="UP000295124">
    <property type="component" value="Unassembled WGS sequence"/>
</dbReference>
<dbReference type="PANTHER" id="PTHR43792:SF1">
    <property type="entry name" value="N-ACETYLTRANSFERASE DOMAIN-CONTAINING PROTEIN"/>
    <property type="match status" value="1"/>
</dbReference>
<evidence type="ECO:0000313" key="2">
    <source>
        <dbReference type="EMBL" id="TDD46396.1"/>
    </source>
</evidence>
<organism evidence="2 3">
    <name type="scientific">Kribbella antibiotica</name>
    <dbReference type="NCBI Taxonomy" id="190195"/>
    <lineage>
        <taxon>Bacteria</taxon>
        <taxon>Bacillati</taxon>
        <taxon>Actinomycetota</taxon>
        <taxon>Actinomycetes</taxon>
        <taxon>Propionibacteriales</taxon>
        <taxon>Kribbellaceae</taxon>
        <taxon>Kribbella</taxon>
    </lineage>
</organism>
<reference evidence="2 3" key="1">
    <citation type="submission" date="2019-03" db="EMBL/GenBank/DDBJ databases">
        <title>Draft genome sequences of novel Actinobacteria.</title>
        <authorList>
            <person name="Sahin N."/>
            <person name="Ay H."/>
            <person name="Saygin H."/>
        </authorList>
    </citation>
    <scope>NUCLEOTIDE SEQUENCE [LARGE SCALE GENOMIC DNA]</scope>
    <source>
        <strain evidence="2 3">JCM 13523</strain>
    </source>
</reference>
<dbReference type="InterPro" id="IPR051531">
    <property type="entry name" value="N-acetyltransferase"/>
</dbReference>
<dbReference type="EMBL" id="SMKX01000175">
    <property type="protein sequence ID" value="TDD46396.1"/>
    <property type="molecule type" value="Genomic_DNA"/>
</dbReference>
<dbReference type="InterPro" id="IPR000182">
    <property type="entry name" value="GNAT_dom"/>
</dbReference>
<evidence type="ECO:0000313" key="3">
    <source>
        <dbReference type="Proteomes" id="UP000295124"/>
    </source>
</evidence>
<accession>A0A4R4YN03</accession>
<gene>
    <name evidence="2" type="ORF">E1263_36710</name>
</gene>
<protein>
    <submittedName>
        <fullName evidence="2">N-acetyltransferase</fullName>
    </submittedName>
</protein>
<dbReference type="PANTHER" id="PTHR43792">
    <property type="entry name" value="GNAT FAMILY, PUTATIVE (AFU_ORTHOLOGUE AFUA_3G00765)-RELATED-RELATED"/>
    <property type="match status" value="1"/>
</dbReference>
<dbReference type="GO" id="GO:0016747">
    <property type="term" value="F:acyltransferase activity, transferring groups other than amino-acyl groups"/>
    <property type="evidence" value="ECO:0007669"/>
    <property type="project" value="InterPro"/>
</dbReference>
<sequence>MASTLQTARLLLTPYVPADEDDFVALFQDSRVSQWMGDGPETEAEDRALFGRIFTKVYAENRFDVWAVRLDGAFVGHAEIKPAKVVDGYELVYALAESVWGRGLGTELAEAIVAYGFTELGLTEVHATVAEPNIASIGLLKKLGFRHVRDIDEDGSTTVVLTRTKAGADTARALR</sequence>
<name>A0A4R4YN03_9ACTN</name>
<proteinExistence type="predicted"/>
<dbReference type="AlphaFoldDB" id="A0A4R4YN03"/>
<dbReference type="RefSeq" id="WP_132176014.1">
    <property type="nucleotide sequence ID" value="NZ_SMKX01000175.1"/>
</dbReference>
<feature type="domain" description="N-acetyltransferase" evidence="1">
    <location>
        <begin position="10"/>
        <end position="166"/>
    </location>
</feature>
<dbReference type="PROSITE" id="PS51186">
    <property type="entry name" value="GNAT"/>
    <property type="match status" value="1"/>
</dbReference>
<dbReference type="Pfam" id="PF13302">
    <property type="entry name" value="Acetyltransf_3"/>
    <property type="match status" value="1"/>
</dbReference>
<dbReference type="Gene3D" id="3.40.630.30">
    <property type="match status" value="1"/>
</dbReference>
<evidence type="ECO:0000259" key="1">
    <source>
        <dbReference type="PROSITE" id="PS51186"/>
    </source>
</evidence>
<keyword evidence="3" id="KW-1185">Reference proteome</keyword>
<keyword evidence="2" id="KW-0808">Transferase</keyword>
<comment type="caution">
    <text evidence="2">The sequence shown here is derived from an EMBL/GenBank/DDBJ whole genome shotgun (WGS) entry which is preliminary data.</text>
</comment>
<dbReference type="InterPro" id="IPR016181">
    <property type="entry name" value="Acyl_CoA_acyltransferase"/>
</dbReference>